<dbReference type="SMART" id="SM00717">
    <property type="entry name" value="SANT"/>
    <property type="match status" value="2"/>
</dbReference>
<dbReference type="PROSITE" id="PS50090">
    <property type="entry name" value="MYB_LIKE"/>
    <property type="match status" value="2"/>
</dbReference>
<feature type="domain" description="HTH myb-type" evidence="6">
    <location>
        <begin position="12"/>
        <end position="49"/>
    </location>
</feature>
<comment type="subcellular location">
    <subcellularLocation>
        <location evidence="1">Nucleus</location>
    </subcellularLocation>
</comment>
<dbReference type="InterPro" id="IPR001005">
    <property type="entry name" value="SANT/Myb"/>
</dbReference>
<evidence type="ECO:0000256" key="1">
    <source>
        <dbReference type="ARBA" id="ARBA00004123"/>
    </source>
</evidence>
<keyword evidence="3" id="KW-0238">DNA-binding</keyword>
<dbReference type="EMBL" id="QEFC01000033">
    <property type="protein sequence ID" value="KAE9467402.1"/>
    <property type="molecule type" value="Genomic_DNA"/>
</dbReference>
<feature type="non-terminal residue" evidence="7">
    <location>
        <position position="1"/>
    </location>
</feature>
<evidence type="ECO:0000259" key="5">
    <source>
        <dbReference type="PROSITE" id="PS50090"/>
    </source>
</evidence>
<dbReference type="GO" id="GO:0000981">
    <property type="term" value="F:DNA-binding transcription factor activity, RNA polymerase II-specific"/>
    <property type="evidence" value="ECO:0007669"/>
    <property type="project" value="TreeGrafter"/>
</dbReference>
<evidence type="ECO:0000313" key="8">
    <source>
        <dbReference type="Proteomes" id="UP000428333"/>
    </source>
</evidence>
<keyword evidence="4" id="KW-0539">Nucleus</keyword>
<name>A0A6A4MEG2_9ERIC</name>
<gene>
    <name evidence="7" type="ORF">C3L33_00689</name>
</gene>
<organism evidence="7 8">
    <name type="scientific">Rhododendron williamsianum</name>
    <dbReference type="NCBI Taxonomy" id="262921"/>
    <lineage>
        <taxon>Eukaryota</taxon>
        <taxon>Viridiplantae</taxon>
        <taxon>Streptophyta</taxon>
        <taxon>Embryophyta</taxon>
        <taxon>Tracheophyta</taxon>
        <taxon>Spermatophyta</taxon>
        <taxon>Magnoliopsida</taxon>
        <taxon>eudicotyledons</taxon>
        <taxon>Gunneridae</taxon>
        <taxon>Pentapetalae</taxon>
        <taxon>asterids</taxon>
        <taxon>Ericales</taxon>
        <taxon>Ericaceae</taxon>
        <taxon>Ericoideae</taxon>
        <taxon>Rhodoreae</taxon>
        <taxon>Rhododendron</taxon>
    </lineage>
</organism>
<dbReference type="InterPro" id="IPR017930">
    <property type="entry name" value="Myb_dom"/>
</dbReference>
<evidence type="ECO:0008006" key="9">
    <source>
        <dbReference type="Google" id="ProtNLM"/>
    </source>
</evidence>
<feature type="domain" description="HTH myb-type" evidence="6">
    <location>
        <begin position="50"/>
        <end position="104"/>
    </location>
</feature>
<dbReference type="PANTHER" id="PTHR45614">
    <property type="entry name" value="MYB PROTEIN-RELATED"/>
    <property type="match status" value="1"/>
</dbReference>
<dbReference type="PROSITE" id="PS51294">
    <property type="entry name" value="HTH_MYB"/>
    <property type="match status" value="2"/>
</dbReference>
<dbReference type="FunFam" id="1.10.10.60:FF:000010">
    <property type="entry name" value="Transcriptional activator Myb isoform A"/>
    <property type="match status" value="1"/>
</dbReference>
<keyword evidence="2" id="KW-0677">Repeat</keyword>
<comment type="caution">
    <text evidence="7">The sequence shown here is derived from an EMBL/GenBank/DDBJ whole genome shotgun (WGS) entry which is preliminary data.</text>
</comment>
<evidence type="ECO:0000259" key="6">
    <source>
        <dbReference type="PROSITE" id="PS51294"/>
    </source>
</evidence>
<proteinExistence type="predicted"/>
<sequence length="253" mass="29177">MINCFWFVFKCRLLVHLVEKHGIRKWSQIAQMLKGRIGKQCRERWHNHLRPDIKKDIWSEEEDRILIHAHAEIGNKWAEIAKRLTGRTENSIKNHWNATKRRQYSRRKCRTKYPRPSSLLQNYIKSLNLDGKSDTTTAATIPPPLPSLHKATALALPPPIHQPETFMEFCVSDRLVPDYDFGDVAEFAFSDKLFEGSSIDSLLDQLPPIGDDIAGKSCFDMGMGMPLDMASFMQSHEVKKEMDLVEMITQVNL</sequence>
<dbReference type="AlphaFoldDB" id="A0A6A4MEG2"/>
<reference evidence="7 8" key="1">
    <citation type="journal article" date="2019" name="Genome Biol. Evol.">
        <title>The Rhododendron genome and chromosomal organization provide insight into shared whole-genome duplications across the heath family (Ericaceae).</title>
        <authorList>
            <person name="Soza V.L."/>
            <person name="Lindsley D."/>
            <person name="Waalkes A."/>
            <person name="Ramage E."/>
            <person name="Patwardhan R.P."/>
            <person name="Burton J.N."/>
            <person name="Adey A."/>
            <person name="Kumar A."/>
            <person name="Qiu R."/>
            <person name="Shendure J."/>
            <person name="Hall B."/>
        </authorList>
    </citation>
    <scope>NUCLEOTIDE SEQUENCE [LARGE SCALE GENOMIC DNA]</scope>
    <source>
        <strain evidence="7">RSF 1966-606</strain>
    </source>
</reference>
<accession>A0A6A4MEG2</accession>
<dbReference type="PANTHER" id="PTHR45614:SF285">
    <property type="entry name" value="TRANSCRIPTION FACTOR MYB98"/>
    <property type="match status" value="1"/>
</dbReference>
<dbReference type="GO" id="GO:0005634">
    <property type="term" value="C:nucleus"/>
    <property type="evidence" value="ECO:0007669"/>
    <property type="project" value="UniProtKB-SubCell"/>
</dbReference>
<dbReference type="SUPFAM" id="SSF46689">
    <property type="entry name" value="Homeodomain-like"/>
    <property type="match status" value="1"/>
</dbReference>
<dbReference type="Proteomes" id="UP000428333">
    <property type="component" value="Linkage Group LG01"/>
</dbReference>
<evidence type="ECO:0000256" key="3">
    <source>
        <dbReference type="ARBA" id="ARBA00023125"/>
    </source>
</evidence>
<evidence type="ECO:0000256" key="2">
    <source>
        <dbReference type="ARBA" id="ARBA00022737"/>
    </source>
</evidence>
<dbReference type="InterPro" id="IPR009057">
    <property type="entry name" value="Homeodomain-like_sf"/>
</dbReference>
<dbReference type="OrthoDB" id="2143914at2759"/>
<dbReference type="GO" id="GO:0000978">
    <property type="term" value="F:RNA polymerase II cis-regulatory region sequence-specific DNA binding"/>
    <property type="evidence" value="ECO:0007669"/>
    <property type="project" value="TreeGrafter"/>
</dbReference>
<protein>
    <recommendedName>
        <fullName evidence="9">Transcription factor MYB98</fullName>
    </recommendedName>
</protein>
<dbReference type="FunFam" id="1.10.10.60:FF:000381">
    <property type="entry name" value="Transcription factor MYB119"/>
    <property type="match status" value="1"/>
</dbReference>
<dbReference type="Gene3D" id="1.10.10.60">
    <property type="entry name" value="Homeodomain-like"/>
    <property type="match status" value="2"/>
</dbReference>
<keyword evidence="8" id="KW-1185">Reference proteome</keyword>
<feature type="domain" description="Myb-like" evidence="5">
    <location>
        <begin position="6"/>
        <end position="49"/>
    </location>
</feature>
<evidence type="ECO:0000313" key="7">
    <source>
        <dbReference type="EMBL" id="KAE9467402.1"/>
    </source>
</evidence>
<dbReference type="InterPro" id="IPR050560">
    <property type="entry name" value="MYB_TF"/>
</dbReference>
<dbReference type="CDD" id="cd00167">
    <property type="entry name" value="SANT"/>
    <property type="match status" value="2"/>
</dbReference>
<feature type="domain" description="Myb-like" evidence="5">
    <location>
        <begin position="50"/>
        <end position="100"/>
    </location>
</feature>
<evidence type="ECO:0000256" key="4">
    <source>
        <dbReference type="ARBA" id="ARBA00023242"/>
    </source>
</evidence>
<dbReference type="Pfam" id="PF00249">
    <property type="entry name" value="Myb_DNA-binding"/>
    <property type="match status" value="2"/>
</dbReference>